<dbReference type="Proteomes" id="UP000481252">
    <property type="component" value="Unassembled WGS sequence"/>
</dbReference>
<dbReference type="InterPro" id="IPR051803">
    <property type="entry name" value="TA_system_RelE-like_toxin"/>
</dbReference>
<keyword evidence="4" id="KW-1185">Reference proteome</keyword>
<comment type="caution">
    <text evidence="3">The sequence shown here is derived from an EMBL/GenBank/DDBJ whole genome shotgun (WGS) entry which is preliminary data.</text>
</comment>
<dbReference type="PANTHER" id="PTHR33755">
    <property type="entry name" value="TOXIN PARE1-RELATED"/>
    <property type="match status" value="1"/>
</dbReference>
<evidence type="ECO:0000313" key="3">
    <source>
        <dbReference type="EMBL" id="NGN41004.1"/>
    </source>
</evidence>
<gene>
    <name evidence="3" type="ORF">G6N74_08000</name>
</gene>
<comment type="similarity">
    <text evidence="1">Belongs to the RelE toxin family.</text>
</comment>
<dbReference type="Pfam" id="PF05016">
    <property type="entry name" value="ParE_toxin"/>
    <property type="match status" value="1"/>
</dbReference>
<evidence type="ECO:0000256" key="1">
    <source>
        <dbReference type="ARBA" id="ARBA00006226"/>
    </source>
</evidence>
<reference evidence="3 4" key="1">
    <citation type="submission" date="2020-02" db="EMBL/GenBank/DDBJ databases">
        <title>Genome sequence of the type strain CGMCC 1.15528 of Mesorhizobium zhangyense.</title>
        <authorList>
            <person name="Gao J."/>
            <person name="Sun J."/>
        </authorList>
    </citation>
    <scope>NUCLEOTIDE SEQUENCE [LARGE SCALE GENOMIC DNA]</scope>
    <source>
        <strain evidence="3 4">CGMCC 1.15528</strain>
    </source>
</reference>
<dbReference type="Gene3D" id="3.30.2310.20">
    <property type="entry name" value="RelE-like"/>
    <property type="match status" value="1"/>
</dbReference>
<sequence>MSYRLAPEAQADIEAIANYIGELNPQAAVKLLRRFVDQWELLATQPYSGAGREDVLPGIRHLVMGTYIAFYRVDDGHVLILRILHGKRDITADDLEA</sequence>
<proteinExistence type="inferred from homology"/>
<name>A0A7C9V5L2_9HYPH</name>
<accession>A0A7C9V5L2</accession>
<protein>
    <submittedName>
        <fullName evidence="3">Type II toxin-antitoxin system RelE/ParE family toxin</fullName>
    </submittedName>
</protein>
<evidence type="ECO:0000313" key="4">
    <source>
        <dbReference type="Proteomes" id="UP000481252"/>
    </source>
</evidence>
<dbReference type="EMBL" id="JAAKZG010000003">
    <property type="protein sequence ID" value="NGN41004.1"/>
    <property type="molecule type" value="Genomic_DNA"/>
</dbReference>
<evidence type="ECO:0000256" key="2">
    <source>
        <dbReference type="ARBA" id="ARBA00022649"/>
    </source>
</evidence>
<dbReference type="RefSeq" id="WP_165116128.1">
    <property type="nucleotide sequence ID" value="NZ_JAAKZG010000003.1"/>
</dbReference>
<dbReference type="AlphaFoldDB" id="A0A7C9V5L2"/>
<dbReference type="InterPro" id="IPR035093">
    <property type="entry name" value="RelE/ParE_toxin_dom_sf"/>
</dbReference>
<keyword evidence="2" id="KW-1277">Toxin-antitoxin system</keyword>
<organism evidence="3 4">
    <name type="scientific">Mesorhizobium zhangyense</name>
    <dbReference type="NCBI Taxonomy" id="1776730"/>
    <lineage>
        <taxon>Bacteria</taxon>
        <taxon>Pseudomonadati</taxon>
        <taxon>Pseudomonadota</taxon>
        <taxon>Alphaproteobacteria</taxon>
        <taxon>Hyphomicrobiales</taxon>
        <taxon>Phyllobacteriaceae</taxon>
        <taxon>Mesorhizobium</taxon>
    </lineage>
</organism>
<dbReference type="InterPro" id="IPR007712">
    <property type="entry name" value="RelE/ParE_toxin"/>
</dbReference>